<evidence type="ECO:0000313" key="2">
    <source>
        <dbReference type="EMBL" id="KAJ8363693.1"/>
    </source>
</evidence>
<proteinExistence type="predicted"/>
<dbReference type="EMBL" id="JAINUF010000004">
    <property type="protein sequence ID" value="KAJ8363693.1"/>
    <property type="molecule type" value="Genomic_DNA"/>
</dbReference>
<comment type="caution">
    <text evidence="2">The sequence shown here is derived from an EMBL/GenBank/DDBJ whole genome shotgun (WGS) entry which is preliminary data.</text>
</comment>
<reference evidence="2" key="1">
    <citation type="journal article" date="2023" name="Science">
        <title>Genome structures resolve the early diversification of teleost fishes.</title>
        <authorList>
            <person name="Parey E."/>
            <person name="Louis A."/>
            <person name="Montfort J."/>
            <person name="Bouchez O."/>
            <person name="Roques C."/>
            <person name="Iampietro C."/>
            <person name="Lluch J."/>
            <person name="Castinel A."/>
            <person name="Donnadieu C."/>
            <person name="Desvignes T."/>
            <person name="Floi Bucao C."/>
            <person name="Jouanno E."/>
            <person name="Wen M."/>
            <person name="Mejri S."/>
            <person name="Dirks R."/>
            <person name="Jansen H."/>
            <person name="Henkel C."/>
            <person name="Chen W.J."/>
            <person name="Zahm M."/>
            <person name="Cabau C."/>
            <person name="Klopp C."/>
            <person name="Thompson A.W."/>
            <person name="Robinson-Rechavi M."/>
            <person name="Braasch I."/>
            <person name="Lecointre G."/>
            <person name="Bobe J."/>
            <person name="Postlethwait J.H."/>
            <person name="Berthelot C."/>
            <person name="Roest Crollius H."/>
            <person name="Guiguen Y."/>
        </authorList>
    </citation>
    <scope>NUCLEOTIDE SEQUENCE</scope>
    <source>
        <strain evidence="2">WJC10195</strain>
    </source>
</reference>
<name>A0A9Q1J2U2_SYNKA</name>
<dbReference type="AlphaFoldDB" id="A0A9Q1J2U2"/>
<keyword evidence="3" id="KW-1185">Reference proteome</keyword>
<accession>A0A9Q1J2U2</accession>
<evidence type="ECO:0000313" key="3">
    <source>
        <dbReference type="Proteomes" id="UP001152622"/>
    </source>
</evidence>
<gene>
    <name evidence="2" type="ORF">SKAU_G00125240</name>
</gene>
<sequence>MPAQNLGVVRWSAGRSPGVLPAKTRARKATAVPGFLGKGKAWLGGAQKGGGRLSARAPVVYTRRLVCSGGGVICLEGSYRVVPREEPCLSTPPALRIVQSAKGDVTGGPMRVEDSAAPCNGPPRKHELALEQ</sequence>
<dbReference type="Proteomes" id="UP001152622">
    <property type="component" value="Chromosome 4"/>
</dbReference>
<protein>
    <submittedName>
        <fullName evidence="2">Uncharacterized protein</fullName>
    </submittedName>
</protein>
<organism evidence="2 3">
    <name type="scientific">Synaphobranchus kaupii</name>
    <name type="common">Kaup's arrowtooth eel</name>
    <dbReference type="NCBI Taxonomy" id="118154"/>
    <lineage>
        <taxon>Eukaryota</taxon>
        <taxon>Metazoa</taxon>
        <taxon>Chordata</taxon>
        <taxon>Craniata</taxon>
        <taxon>Vertebrata</taxon>
        <taxon>Euteleostomi</taxon>
        <taxon>Actinopterygii</taxon>
        <taxon>Neopterygii</taxon>
        <taxon>Teleostei</taxon>
        <taxon>Anguilliformes</taxon>
        <taxon>Synaphobranchidae</taxon>
        <taxon>Synaphobranchus</taxon>
    </lineage>
</organism>
<feature type="region of interest" description="Disordered" evidence="1">
    <location>
        <begin position="107"/>
        <end position="132"/>
    </location>
</feature>
<evidence type="ECO:0000256" key="1">
    <source>
        <dbReference type="SAM" id="MobiDB-lite"/>
    </source>
</evidence>